<dbReference type="AlphaFoldDB" id="A0A0K2U222"/>
<proteinExistence type="predicted"/>
<accession>A0A0K2U222</accession>
<evidence type="ECO:0000313" key="1">
    <source>
        <dbReference type="EMBL" id="CDW31982.1"/>
    </source>
</evidence>
<organism evidence="1">
    <name type="scientific">Lepeophtheirus salmonis</name>
    <name type="common">Salmon louse</name>
    <name type="synonym">Caligus salmonis</name>
    <dbReference type="NCBI Taxonomy" id="72036"/>
    <lineage>
        <taxon>Eukaryota</taxon>
        <taxon>Metazoa</taxon>
        <taxon>Ecdysozoa</taxon>
        <taxon>Arthropoda</taxon>
        <taxon>Crustacea</taxon>
        <taxon>Multicrustacea</taxon>
        <taxon>Hexanauplia</taxon>
        <taxon>Copepoda</taxon>
        <taxon>Siphonostomatoida</taxon>
        <taxon>Caligidae</taxon>
        <taxon>Lepeophtheirus</taxon>
    </lineage>
</organism>
<reference evidence="1" key="1">
    <citation type="submission" date="2014-05" db="EMBL/GenBank/DDBJ databases">
        <authorList>
            <person name="Chronopoulou M."/>
        </authorList>
    </citation>
    <scope>NUCLEOTIDE SEQUENCE</scope>
    <source>
        <tissue evidence="1">Whole organism</tissue>
    </source>
</reference>
<sequence>MLSLTLNNSPSNVEYFCCVGERARDQKARGCQCPFSFCSRTASLLVSDASVVRAKGTIYELSLNES</sequence>
<dbReference type="EMBL" id="HACA01014621">
    <property type="protein sequence ID" value="CDW31982.1"/>
    <property type="molecule type" value="Transcribed_RNA"/>
</dbReference>
<name>A0A0K2U222_LEPSM</name>
<protein>
    <submittedName>
        <fullName evidence="1">Uncharacterized protein</fullName>
    </submittedName>
</protein>